<dbReference type="Proteomes" id="UP000053555">
    <property type="component" value="Unassembled WGS sequence"/>
</dbReference>
<evidence type="ECO:0000256" key="3">
    <source>
        <dbReference type="ARBA" id="ARBA00022729"/>
    </source>
</evidence>
<dbReference type="GO" id="GO:0005886">
    <property type="term" value="C:plasma membrane"/>
    <property type="evidence" value="ECO:0007669"/>
    <property type="project" value="UniProtKB-SubCell"/>
</dbReference>
<dbReference type="Gene3D" id="3.30.430.20">
    <property type="entry name" value="Gnk2 domain, C-X8-C-X2-C motif"/>
    <property type="match status" value="1"/>
</dbReference>
<evidence type="ECO:0000256" key="8">
    <source>
        <dbReference type="ARBA" id="ARBA00038393"/>
    </source>
</evidence>
<keyword evidence="5" id="KW-0965">Cell junction</keyword>
<dbReference type="InterPro" id="IPR051378">
    <property type="entry name" value="Cell2Cell_Antifungal"/>
</dbReference>
<keyword evidence="3" id="KW-0732">Signal</keyword>
<sequence>MQGQYSQNVKTLLDSLMSVSAQKSFTATTPNALTRAYQCRGDLSNSECYNYINKIPNMLGHLCSDDDVVAAWVQLSKCYLRYEVVEFKVVPATQLLYKVCRARKVINGGGFKARRDVTFGMAENGV</sequence>
<evidence type="ECO:0000256" key="1">
    <source>
        <dbReference type="ARBA" id="ARBA00004251"/>
    </source>
</evidence>
<protein>
    <submittedName>
        <fullName evidence="10">Cysteine-rich repeat secretory protein 56</fullName>
    </submittedName>
</protein>
<evidence type="ECO:0000256" key="5">
    <source>
        <dbReference type="ARBA" id="ARBA00022949"/>
    </source>
</evidence>
<comment type="subcellular location">
    <subcellularLocation>
        <location evidence="7">Cell junction</location>
        <location evidence="7">Plasmodesma</location>
    </subcellularLocation>
    <subcellularLocation>
        <location evidence="1">Cell membrane</location>
        <topology evidence="1">Single-pass type I membrane protein</topology>
    </subcellularLocation>
</comment>
<proteinExistence type="inferred from homology"/>
<dbReference type="Pfam" id="PF01657">
    <property type="entry name" value="Stress-antifung"/>
    <property type="match status" value="1"/>
</dbReference>
<dbReference type="GO" id="GO:0010497">
    <property type="term" value="P:plasmodesmata-mediated intercellular transport"/>
    <property type="evidence" value="ECO:0007669"/>
    <property type="project" value="TreeGrafter"/>
</dbReference>
<dbReference type="InterPro" id="IPR002902">
    <property type="entry name" value="GNK2"/>
</dbReference>
<evidence type="ECO:0000256" key="2">
    <source>
        <dbReference type="ARBA" id="ARBA00022581"/>
    </source>
</evidence>
<evidence type="ECO:0000256" key="7">
    <source>
        <dbReference type="ARBA" id="ARBA00024184"/>
    </source>
</evidence>
<dbReference type="InterPro" id="IPR038408">
    <property type="entry name" value="GNK2_sf"/>
</dbReference>
<dbReference type="GO" id="GO:0009506">
    <property type="term" value="C:plasmodesma"/>
    <property type="evidence" value="ECO:0007669"/>
    <property type="project" value="UniProtKB-SubCell"/>
</dbReference>
<dbReference type="GO" id="GO:0046739">
    <property type="term" value="P:transport of virus in multicellular host"/>
    <property type="evidence" value="ECO:0007669"/>
    <property type="project" value="TreeGrafter"/>
</dbReference>
<keyword evidence="2" id="KW-0945">Host-virus interaction</keyword>
<keyword evidence="6" id="KW-1015">Disulfide bond</keyword>
<dbReference type="AlphaFoldDB" id="A0A0B2PSK0"/>
<reference evidence="10" key="1">
    <citation type="submission" date="2014-07" db="EMBL/GenBank/DDBJ databases">
        <title>Identification of a novel salt tolerance gene in wild soybean by whole-genome sequencing.</title>
        <authorList>
            <person name="Lam H.-M."/>
            <person name="Qi X."/>
            <person name="Li M.-W."/>
            <person name="Liu X."/>
            <person name="Xie M."/>
            <person name="Ni M."/>
            <person name="Xu X."/>
        </authorList>
    </citation>
    <scope>NUCLEOTIDE SEQUENCE [LARGE SCALE GENOMIC DNA]</scope>
    <source>
        <tissue evidence="10">Root</tissue>
    </source>
</reference>
<comment type="similarity">
    <text evidence="8">Belongs to the cysteine-rich repeat secretory protein family. Plasmodesmata-located proteins (PDLD) subfamily.</text>
</comment>
<keyword evidence="4" id="KW-0677">Repeat</keyword>
<dbReference type="PANTHER" id="PTHR32080">
    <property type="entry name" value="ANTIFUNGAL PROTEIN GINKBILOBIN-2-LIKE"/>
    <property type="match status" value="1"/>
</dbReference>
<dbReference type="PANTHER" id="PTHR32080:SF36">
    <property type="entry name" value="PLASMODESMATA-LOCATED PROTEIN 1"/>
    <property type="match status" value="1"/>
</dbReference>
<feature type="domain" description="Gnk2-homologous" evidence="9">
    <location>
        <begin position="1"/>
        <end position="87"/>
    </location>
</feature>
<dbReference type="PROSITE" id="PS51473">
    <property type="entry name" value="GNK2"/>
    <property type="match status" value="1"/>
</dbReference>
<name>A0A0B2PSK0_GLYSO</name>
<evidence type="ECO:0000256" key="6">
    <source>
        <dbReference type="ARBA" id="ARBA00023157"/>
    </source>
</evidence>
<evidence type="ECO:0000313" key="10">
    <source>
        <dbReference type="EMBL" id="KHN12065.1"/>
    </source>
</evidence>
<dbReference type="EMBL" id="KN663458">
    <property type="protein sequence ID" value="KHN12065.1"/>
    <property type="molecule type" value="Genomic_DNA"/>
</dbReference>
<dbReference type="CDD" id="cd23509">
    <property type="entry name" value="Gnk2-like"/>
    <property type="match status" value="1"/>
</dbReference>
<organism evidence="10">
    <name type="scientific">Glycine soja</name>
    <name type="common">Wild soybean</name>
    <dbReference type="NCBI Taxonomy" id="3848"/>
    <lineage>
        <taxon>Eukaryota</taxon>
        <taxon>Viridiplantae</taxon>
        <taxon>Streptophyta</taxon>
        <taxon>Embryophyta</taxon>
        <taxon>Tracheophyta</taxon>
        <taxon>Spermatophyta</taxon>
        <taxon>Magnoliopsida</taxon>
        <taxon>eudicotyledons</taxon>
        <taxon>Gunneridae</taxon>
        <taxon>Pentapetalae</taxon>
        <taxon>rosids</taxon>
        <taxon>fabids</taxon>
        <taxon>Fabales</taxon>
        <taxon>Fabaceae</taxon>
        <taxon>Papilionoideae</taxon>
        <taxon>50 kb inversion clade</taxon>
        <taxon>NPAAA clade</taxon>
        <taxon>indigoferoid/millettioid clade</taxon>
        <taxon>Phaseoleae</taxon>
        <taxon>Glycine</taxon>
        <taxon>Glycine subgen. Soja</taxon>
    </lineage>
</organism>
<evidence type="ECO:0000259" key="9">
    <source>
        <dbReference type="PROSITE" id="PS51473"/>
    </source>
</evidence>
<accession>A0A0B2PSK0</accession>
<gene>
    <name evidence="10" type="ORF">glysoja_040372</name>
</gene>
<evidence type="ECO:0000256" key="4">
    <source>
        <dbReference type="ARBA" id="ARBA00022737"/>
    </source>
</evidence>